<dbReference type="Proteomes" id="UP000597341">
    <property type="component" value="Unassembled WGS sequence"/>
</dbReference>
<proteinExistence type="predicted"/>
<name>A0ABQ3HFP7_9ACTN</name>
<gene>
    <name evidence="1" type="ORF">GCM10011376_04750</name>
</gene>
<evidence type="ECO:0000313" key="1">
    <source>
        <dbReference type="EMBL" id="GHE15630.1"/>
    </source>
</evidence>
<dbReference type="RefSeq" id="WP_191277739.1">
    <property type="nucleotide sequence ID" value="NZ_BNAD01000001.1"/>
</dbReference>
<accession>A0ABQ3HFP7</accession>
<sequence>MLFDAVAVVPSADGAEQLVGRKTACDFVDDAFAHQKFLRWAADAEALLDAAGGTPDEGCPELTASTVGAFVEQCAALRHWERPVRD</sequence>
<dbReference type="Gene3D" id="3.40.50.880">
    <property type="match status" value="1"/>
</dbReference>
<comment type="caution">
    <text evidence="1">The sequence shown here is derived from an EMBL/GenBank/DDBJ whole genome shotgun (WGS) entry which is preliminary data.</text>
</comment>
<evidence type="ECO:0000313" key="2">
    <source>
        <dbReference type="Proteomes" id="UP000597341"/>
    </source>
</evidence>
<protein>
    <submittedName>
        <fullName evidence="1">Uncharacterized protein</fullName>
    </submittedName>
</protein>
<reference evidence="2" key="1">
    <citation type="journal article" date="2019" name="Int. J. Syst. Evol. Microbiol.">
        <title>The Global Catalogue of Microorganisms (GCM) 10K type strain sequencing project: providing services to taxonomists for standard genome sequencing and annotation.</title>
        <authorList>
            <consortium name="The Broad Institute Genomics Platform"/>
            <consortium name="The Broad Institute Genome Sequencing Center for Infectious Disease"/>
            <person name="Wu L."/>
            <person name="Ma J."/>
        </authorList>
    </citation>
    <scope>NUCLEOTIDE SEQUENCE [LARGE SCALE GENOMIC DNA]</scope>
    <source>
        <strain evidence="2">CGMCC 1.12791</strain>
    </source>
</reference>
<organism evidence="1 2">
    <name type="scientific">Nocardioides flavus</name>
    <name type="common">ex Wang et al. 2016</name>
    <dbReference type="NCBI Taxonomy" id="2058780"/>
    <lineage>
        <taxon>Bacteria</taxon>
        <taxon>Bacillati</taxon>
        <taxon>Actinomycetota</taxon>
        <taxon>Actinomycetes</taxon>
        <taxon>Propionibacteriales</taxon>
        <taxon>Nocardioidaceae</taxon>
        <taxon>Nocardioides</taxon>
    </lineage>
</organism>
<dbReference type="InterPro" id="IPR029062">
    <property type="entry name" value="Class_I_gatase-like"/>
</dbReference>
<keyword evidence="2" id="KW-1185">Reference proteome</keyword>
<dbReference type="EMBL" id="BNAD01000001">
    <property type="protein sequence ID" value="GHE15630.1"/>
    <property type="molecule type" value="Genomic_DNA"/>
</dbReference>